<dbReference type="Proteomes" id="UP000242469">
    <property type="component" value="Unassembled WGS sequence"/>
</dbReference>
<dbReference type="EMBL" id="FNRJ01000014">
    <property type="protein sequence ID" value="SEB04620.1"/>
    <property type="molecule type" value="Genomic_DNA"/>
</dbReference>
<dbReference type="InterPro" id="IPR029046">
    <property type="entry name" value="LolA/LolB/LppX"/>
</dbReference>
<evidence type="ECO:0000256" key="3">
    <source>
        <dbReference type="ARBA" id="ARBA00022729"/>
    </source>
</evidence>
<keyword evidence="7" id="KW-1185">Reference proteome</keyword>
<dbReference type="GO" id="GO:0015031">
    <property type="term" value="P:protein transport"/>
    <property type="evidence" value="ECO:0007669"/>
    <property type="project" value="UniProtKB-KW"/>
</dbReference>
<dbReference type="InterPro" id="IPR004564">
    <property type="entry name" value="OM_lipoprot_carrier_LolA-like"/>
</dbReference>
<dbReference type="OrthoDB" id="6372173at2"/>
<name>A0A1H4G6F5_9GAMM</name>
<evidence type="ECO:0000256" key="4">
    <source>
        <dbReference type="ARBA" id="ARBA00022927"/>
    </source>
</evidence>
<evidence type="ECO:0000313" key="6">
    <source>
        <dbReference type="EMBL" id="SEB04620.1"/>
    </source>
</evidence>
<organism evidence="6 7">
    <name type="scientific">Marinobacterium iners DSM 11526</name>
    <dbReference type="NCBI Taxonomy" id="1122198"/>
    <lineage>
        <taxon>Bacteria</taxon>
        <taxon>Pseudomonadati</taxon>
        <taxon>Pseudomonadota</taxon>
        <taxon>Gammaproteobacteria</taxon>
        <taxon>Oceanospirillales</taxon>
        <taxon>Oceanospirillaceae</taxon>
        <taxon>Marinobacterium</taxon>
    </lineage>
</organism>
<keyword evidence="2" id="KW-0813">Transport</keyword>
<evidence type="ECO:0000256" key="5">
    <source>
        <dbReference type="SAM" id="SignalP"/>
    </source>
</evidence>
<sequence>MRYGFALWLMVLLAPSALAESGYQAVEALMESPASLQGRFEQVKHLASLDTEIQSSGRFAYEQDVEISWHTQVPIESLLRLTPNQITSEQDGTLLSQLETRSNPVVELFSEIFFGVMTARWDKLDKHFSAETHVSGSDWRATLIPREARVKRVISRVELQGDRNLRQVLLYEEGGDWTRIQFHDLQQ</sequence>
<dbReference type="Pfam" id="PF03548">
    <property type="entry name" value="LolA"/>
    <property type="match status" value="1"/>
</dbReference>
<dbReference type="STRING" id="1122198.SAMN02745729_11436"/>
<keyword evidence="6" id="KW-0449">Lipoprotein</keyword>
<dbReference type="Gene3D" id="2.50.20.10">
    <property type="entry name" value="Lipoprotein localisation LolA/LolB/LppX"/>
    <property type="match status" value="1"/>
</dbReference>
<evidence type="ECO:0000313" key="7">
    <source>
        <dbReference type="Proteomes" id="UP000242469"/>
    </source>
</evidence>
<keyword evidence="3 5" id="KW-0732">Signal</keyword>
<keyword evidence="4" id="KW-0653">Protein transport</keyword>
<comment type="subunit">
    <text evidence="1">Monomer.</text>
</comment>
<dbReference type="AlphaFoldDB" id="A0A1H4G6F5"/>
<accession>A0A1H4G6F5</accession>
<dbReference type="SUPFAM" id="SSF89392">
    <property type="entry name" value="Prokaryotic lipoproteins and lipoprotein localization factors"/>
    <property type="match status" value="1"/>
</dbReference>
<feature type="chain" id="PRO_5017443870" evidence="5">
    <location>
        <begin position="20"/>
        <end position="187"/>
    </location>
</feature>
<reference evidence="7" key="1">
    <citation type="submission" date="2016-10" db="EMBL/GenBank/DDBJ databases">
        <authorList>
            <person name="Varghese N."/>
            <person name="Submissions S."/>
        </authorList>
    </citation>
    <scope>NUCLEOTIDE SEQUENCE [LARGE SCALE GENOMIC DNA]</scope>
    <source>
        <strain evidence="7">DSM 11526</strain>
    </source>
</reference>
<protein>
    <submittedName>
        <fullName evidence="6">Outer membrane lipoprotein carrier protein LolA</fullName>
    </submittedName>
</protein>
<feature type="signal peptide" evidence="5">
    <location>
        <begin position="1"/>
        <end position="19"/>
    </location>
</feature>
<dbReference type="RefSeq" id="WP_139253930.1">
    <property type="nucleotide sequence ID" value="NZ_FNRJ01000014.1"/>
</dbReference>
<proteinExistence type="predicted"/>
<evidence type="ECO:0000256" key="2">
    <source>
        <dbReference type="ARBA" id="ARBA00022448"/>
    </source>
</evidence>
<evidence type="ECO:0000256" key="1">
    <source>
        <dbReference type="ARBA" id="ARBA00011245"/>
    </source>
</evidence>
<gene>
    <name evidence="6" type="ORF">SAMN02745729_11436</name>
</gene>
<dbReference type="CDD" id="cd16325">
    <property type="entry name" value="LolA"/>
    <property type="match status" value="1"/>
</dbReference>